<proteinExistence type="predicted"/>
<organism evidence="2 3">
    <name type="scientific">Neopusillimonas maritima</name>
    <dbReference type="NCBI Taxonomy" id="2026239"/>
    <lineage>
        <taxon>Bacteria</taxon>
        <taxon>Pseudomonadati</taxon>
        <taxon>Pseudomonadota</taxon>
        <taxon>Betaproteobacteria</taxon>
        <taxon>Burkholderiales</taxon>
        <taxon>Alcaligenaceae</taxon>
        <taxon>Neopusillimonas</taxon>
    </lineage>
</organism>
<evidence type="ECO:0000256" key="1">
    <source>
        <dbReference type="SAM" id="Phobius"/>
    </source>
</evidence>
<keyword evidence="3" id="KW-1185">Reference proteome</keyword>
<dbReference type="Proteomes" id="UP000266483">
    <property type="component" value="Unassembled WGS sequence"/>
</dbReference>
<dbReference type="RefSeq" id="WP_119440862.1">
    <property type="nucleotide sequence ID" value="NZ_CP170494.1"/>
</dbReference>
<keyword evidence="1" id="KW-1133">Transmembrane helix</keyword>
<evidence type="ECO:0000313" key="3">
    <source>
        <dbReference type="Proteomes" id="UP000266483"/>
    </source>
</evidence>
<evidence type="ECO:0000313" key="2">
    <source>
        <dbReference type="EMBL" id="RII84039.1"/>
    </source>
</evidence>
<reference evidence="2 3" key="1">
    <citation type="submission" date="2017-08" db="EMBL/GenBank/DDBJ databases">
        <title>Pusillimonas indicus sp. nov., a member of the family Alcaligenaceae isolated from surface seawater.</title>
        <authorList>
            <person name="Li J."/>
        </authorList>
    </citation>
    <scope>NUCLEOTIDE SEQUENCE [LARGE SCALE GENOMIC DNA]</scope>
    <source>
        <strain evidence="2 3">17-4A</strain>
    </source>
</reference>
<name>A0ABX9MYR6_9BURK</name>
<gene>
    <name evidence="2" type="ORF">CJO09_02045</name>
</gene>
<accession>A0ABX9MYR6</accession>
<feature type="transmembrane region" description="Helical" evidence="1">
    <location>
        <begin position="45"/>
        <end position="62"/>
    </location>
</feature>
<keyword evidence="1" id="KW-0472">Membrane</keyword>
<sequence length="281" mass="31373">MTKKQTTRYSGRSIQIGIVDTALTIAGLTALVGGLLALYRDSAALAATGIAAGIALLFAATVSRFEFLKGFGIEAKVRRLDATIDKAEQALTGLKELTLLTSKTTVRLFSSVGRIGGAPTFDERHELIIGFEKILSETGATKDQIRQTWEPLLKICVFDLMLKPGEVFKEYSQPFRQKLQAQMHNTSPLTPSQEEENAAIIRRQHNLDNHYSNCLARLYKSPLNQAPQIIDELVNTAPELDEDAKQRFTQAIKPYRDEVAYLVNNLSFRNIQFWRDGIPCE</sequence>
<feature type="transmembrane region" description="Helical" evidence="1">
    <location>
        <begin position="21"/>
        <end position="39"/>
    </location>
</feature>
<keyword evidence="1" id="KW-0812">Transmembrane</keyword>
<dbReference type="EMBL" id="NQOU01000001">
    <property type="protein sequence ID" value="RII84039.1"/>
    <property type="molecule type" value="Genomic_DNA"/>
</dbReference>
<protein>
    <submittedName>
        <fullName evidence="2">Uncharacterized protein</fullName>
    </submittedName>
</protein>
<comment type="caution">
    <text evidence="2">The sequence shown here is derived from an EMBL/GenBank/DDBJ whole genome shotgun (WGS) entry which is preliminary data.</text>
</comment>